<dbReference type="InterPro" id="IPR025161">
    <property type="entry name" value="IS402-like_dom"/>
</dbReference>
<sequence>MIPRGCDTNLGNHHVEPDRRAHHSRAQLRYESDLTDTEWRLIEPYLPVPCHCGRRRRWPMREIMEAIFSLLRAGCPWRLLPDSAYNGDRVRDATSIAIEIVRKFADQTGFVVHPRRWVVERTFAWLNQNRRLAKDFERTIKSATALLYAAAASVRIRRIARYA</sequence>
<dbReference type="Pfam" id="PF13586">
    <property type="entry name" value="DDE_Tnp_1_2"/>
    <property type="match status" value="1"/>
</dbReference>
<dbReference type="PANTHER" id="PTHR30007:SF0">
    <property type="entry name" value="TRANSPOSASE"/>
    <property type="match status" value="1"/>
</dbReference>
<evidence type="ECO:0000259" key="1">
    <source>
        <dbReference type="Pfam" id="PF13340"/>
    </source>
</evidence>
<dbReference type="AlphaFoldDB" id="A0A418YXY2"/>
<reference evidence="3 4" key="1">
    <citation type="submission" date="2018-08" db="EMBL/GenBank/DDBJ databases">
        <title>Sphingobium sp. EO9.</title>
        <authorList>
            <person name="Park Y."/>
            <person name="Kim K.H."/>
            <person name="Jeon C.O."/>
        </authorList>
    </citation>
    <scope>NUCLEOTIDE SEQUENCE [LARGE SCALE GENOMIC DNA]</scope>
    <source>
        <strain evidence="3 4">EO9</strain>
    </source>
</reference>
<dbReference type="InterPro" id="IPR025668">
    <property type="entry name" value="Tnp_DDE_dom"/>
</dbReference>
<protein>
    <submittedName>
        <fullName evidence="3">Transposase</fullName>
    </submittedName>
</protein>
<name>A0A418YXY2_9SPHN</name>
<dbReference type="EMBL" id="QVRA01000001">
    <property type="protein sequence ID" value="RJG57733.1"/>
    <property type="molecule type" value="Genomic_DNA"/>
</dbReference>
<dbReference type="Proteomes" id="UP000283469">
    <property type="component" value="Unassembled WGS sequence"/>
</dbReference>
<feature type="domain" description="Insertion element IS402-like" evidence="1">
    <location>
        <begin position="34"/>
        <end position="88"/>
    </location>
</feature>
<keyword evidence="4" id="KW-1185">Reference proteome</keyword>
<organism evidence="3 4">
    <name type="scientific">Sphingobium terrigena</name>
    <dbReference type="NCBI Taxonomy" id="2304063"/>
    <lineage>
        <taxon>Bacteria</taxon>
        <taxon>Pseudomonadati</taxon>
        <taxon>Pseudomonadota</taxon>
        <taxon>Alphaproteobacteria</taxon>
        <taxon>Sphingomonadales</taxon>
        <taxon>Sphingomonadaceae</taxon>
        <taxon>Sphingobium</taxon>
    </lineage>
</organism>
<evidence type="ECO:0000259" key="2">
    <source>
        <dbReference type="Pfam" id="PF13586"/>
    </source>
</evidence>
<accession>A0A418YXY2</accession>
<comment type="caution">
    <text evidence="3">The sequence shown here is derived from an EMBL/GenBank/DDBJ whole genome shotgun (WGS) entry which is preliminary data.</text>
</comment>
<dbReference type="Pfam" id="PF13340">
    <property type="entry name" value="DUF4096"/>
    <property type="match status" value="1"/>
</dbReference>
<gene>
    <name evidence="3" type="ORF">D0Z70_00465</name>
</gene>
<evidence type="ECO:0000313" key="3">
    <source>
        <dbReference type="EMBL" id="RJG57733.1"/>
    </source>
</evidence>
<dbReference type="OrthoDB" id="9798237at2"/>
<dbReference type="PANTHER" id="PTHR30007">
    <property type="entry name" value="PHP DOMAIN PROTEIN"/>
    <property type="match status" value="1"/>
</dbReference>
<feature type="domain" description="Transposase DDE" evidence="2">
    <location>
        <begin position="109"/>
        <end position="154"/>
    </location>
</feature>
<proteinExistence type="predicted"/>
<evidence type="ECO:0000313" key="4">
    <source>
        <dbReference type="Proteomes" id="UP000283469"/>
    </source>
</evidence>